<evidence type="ECO:0000256" key="1">
    <source>
        <dbReference type="ARBA" id="ARBA00022670"/>
    </source>
</evidence>
<protein>
    <recommendedName>
        <fullName evidence="6">Peptidase S1 domain-containing protein</fullName>
    </recommendedName>
</protein>
<dbReference type="EMBL" id="JARPUR010000002">
    <property type="protein sequence ID" value="KAK4882836.1"/>
    <property type="molecule type" value="Genomic_DNA"/>
</dbReference>
<evidence type="ECO:0000313" key="8">
    <source>
        <dbReference type="Proteomes" id="UP001353858"/>
    </source>
</evidence>
<dbReference type="Gene3D" id="2.40.10.10">
    <property type="entry name" value="Trypsin-like serine proteases"/>
    <property type="match status" value="2"/>
</dbReference>
<reference evidence="8" key="1">
    <citation type="submission" date="2023-01" db="EMBL/GenBank/DDBJ databases">
        <title>Key to firefly adult light organ development and bioluminescence: homeobox transcription factors regulate luciferase expression and transportation to peroxisome.</title>
        <authorList>
            <person name="Fu X."/>
        </authorList>
    </citation>
    <scope>NUCLEOTIDE SEQUENCE [LARGE SCALE GENOMIC DNA]</scope>
</reference>
<keyword evidence="4" id="KW-1015">Disulfide bond</keyword>
<dbReference type="InterPro" id="IPR050430">
    <property type="entry name" value="Peptidase_S1"/>
</dbReference>
<proteinExistence type="predicted"/>
<dbReference type="PROSITE" id="PS50240">
    <property type="entry name" value="TRYPSIN_DOM"/>
    <property type="match status" value="1"/>
</dbReference>
<feature type="signal peptide" evidence="5">
    <location>
        <begin position="1"/>
        <end position="22"/>
    </location>
</feature>
<evidence type="ECO:0000259" key="6">
    <source>
        <dbReference type="PROSITE" id="PS50240"/>
    </source>
</evidence>
<feature type="chain" id="PRO_5042827919" description="Peptidase S1 domain-containing protein" evidence="5">
    <location>
        <begin position="23"/>
        <end position="260"/>
    </location>
</feature>
<comment type="caution">
    <text evidence="7">The sequence shown here is derived from an EMBL/GenBank/DDBJ whole genome shotgun (WGS) entry which is preliminary data.</text>
</comment>
<dbReference type="GO" id="GO:0006508">
    <property type="term" value="P:proteolysis"/>
    <property type="evidence" value="ECO:0007669"/>
    <property type="project" value="UniProtKB-KW"/>
</dbReference>
<dbReference type="InterPro" id="IPR001254">
    <property type="entry name" value="Trypsin_dom"/>
</dbReference>
<keyword evidence="8" id="KW-1185">Reference proteome</keyword>
<dbReference type="SMART" id="SM00020">
    <property type="entry name" value="Tryp_SPc"/>
    <property type="match status" value="1"/>
</dbReference>
<evidence type="ECO:0000256" key="3">
    <source>
        <dbReference type="ARBA" id="ARBA00022825"/>
    </source>
</evidence>
<gene>
    <name evidence="7" type="ORF">RN001_006155</name>
</gene>
<dbReference type="GO" id="GO:0004252">
    <property type="term" value="F:serine-type endopeptidase activity"/>
    <property type="evidence" value="ECO:0007669"/>
    <property type="project" value="InterPro"/>
</dbReference>
<evidence type="ECO:0000256" key="4">
    <source>
        <dbReference type="ARBA" id="ARBA00023157"/>
    </source>
</evidence>
<evidence type="ECO:0000256" key="5">
    <source>
        <dbReference type="SAM" id="SignalP"/>
    </source>
</evidence>
<organism evidence="7 8">
    <name type="scientific">Aquatica leii</name>
    <dbReference type="NCBI Taxonomy" id="1421715"/>
    <lineage>
        <taxon>Eukaryota</taxon>
        <taxon>Metazoa</taxon>
        <taxon>Ecdysozoa</taxon>
        <taxon>Arthropoda</taxon>
        <taxon>Hexapoda</taxon>
        <taxon>Insecta</taxon>
        <taxon>Pterygota</taxon>
        <taxon>Neoptera</taxon>
        <taxon>Endopterygota</taxon>
        <taxon>Coleoptera</taxon>
        <taxon>Polyphaga</taxon>
        <taxon>Elateriformia</taxon>
        <taxon>Elateroidea</taxon>
        <taxon>Lampyridae</taxon>
        <taxon>Luciolinae</taxon>
        <taxon>Aquatica</taxon>
    </lineage>
</organism>
<sequence>MTEITGVFILLTVMLYVNGTNGDNTYGEANIKNHPYQLQVRYTYHKSICGAVLLRPALSLTCANCVVRRQPFDISVGAGSSNFTKRDGIWKIALFFFFHPGYKLGIWNYNIAIIVTSPFPLSVNIQPIDLMQLQYEVFPNTVATATGYGLKNYLVKGKALRYATLTRIRDDDCYKLAKLHLTDRMLCFVDKSQNQLYLNDMGDPLVINKKLVGFAVSLHQAFEKGGPVLYLSVQHPIIRKFIVNIVTTDAKQLFFKYSKF</sequence>
<evidence type="ECO:0000256" key="2">
    <source>
        <dbReference type="ARBA" id="ARBA00022801"/>
    </source>
</evidence>
<name>A0AAN7PI37_9COLE</name>
<keyword evidence="1" id="KW-0645">Protease</keyword>
<keyword evidence="3" id="KW-0720">Serine protease</keyword>
<dbReference type="Proteomes" id="UP001353858">
    <property type="component" value="Unassembled WGS sequence"/>
</dbReference>
<keyword evidence="2" id="KW-0378">Hydrolase</keyword>
<evidence type="ECO:0000313" key="7">
    <source>
        <dbReference type="EMBL" id="KAK4882836.1"/>
    </source>
</evidence>
<keyword evidence="5" id="KW-0732">Signal</keyword>
<dbReference type="InterPro" id="IPR043504">
    <property type="entry name" value="Peptidase_S1_PA_chymotrypsin"/>
</dbReference>
<feature type="domain" description="Peptidase S1" evidence="6">
    <location>
        <begin position="16"/>
        <end position="247"/>
    </location>
</feature>
<dbReference type="AlphaFoldDB" id="A0AAN7PI37"/>
<dbReference type="Pfam" id="PF00089">
    <property type="entry name" value="Trypsin"/>
    <property type="match status" value="1"/>
</dbReference>
<dbReference type="SUPFAM" id="SSF50494">
    <property type="entry name" value="Trypsin-like serine proteases"/>
    <property type="match status" value="1"/>
</dbReference>
<dbReference type="InterPro" id="IPR009003">
    <property type="entry name" value="Peptidase_S1_PA"/>
</dbReference>
<accession>A0AAN7PI37</accession>
<dbReference type="PANTHER" id="PTHR24276:SF98">
    <property type="entry name" value="FI18310P1-RELATED"/>
    <property type="match status" value="1"/>
</dbReference>
<dbReference type="PANTHER" id="PTHR24276">
    <property type="entry name" value="POLYSERASE-RELATED"/>
    <property type="match status" value="1"/>
</dbReference>